<dbReference type="SUPFAM" id="SSF82754">
    <property type="entry name" value="C-terminal, gelsolin-like domain of Sec23/24"/>
    <property type="match status" value="1"/>
</dbReference>
<evidence type="ECO:0000256" key="6">
    <source>
        <dbReference type="SAM" id="MobiDB-lite"/>
    </source>
</evidence>
<keyword evidence="4" id="KW-0653">Protein transport</keyword>
<keyword evidence="5" id="KW-0333">Golgi apparatus</keyword>
<evidence type="ECO:0000256" key="3">
    <source>
        <dbReference type="ARBA" id="ARBA00022448"/>
    </source>
</evidence>
<dbReference type="InterPro" id="IPR050550">
    <property type="entry name" value="SEC23_SEC24_subfamily"/>
</dbReference>
<dbReference type="Proteomes" id="UP000774326">
    <property type="component" value="Unassembled WGS sequence"/>
</dbReference>
<dbReference type="GO" id="GO:0008270">
    <property type="term" value="F:zinc ion binding"/>
    <property type="evidence" value="ECO:0007669"/>
    <property type="project" value="InterPro"/>
</dbReference>
<dbReference type="Gene3D" id="2.60.40.1670">
    <property type="entry name" value="beta-sandwich domain of Sec23/24"/>
    <property type="match status" value="1"/>
</dbReference>
<evidence type="ECO:0000313" key="11">
    <source>
        <dbReference type="EMBL" id="KAH3687191.1"/>
    </source>
</evidence>
<protein>
    <submittedName>
        <fullName evidence="11">Uncharacterized protein</fullName>
    </submittedName>
</protein>
<reference evidence="11" key="1">
    <citation type="journal article" date="2021" name="Open Biol.">
        <title>Shared evolutionary footprints suggest mitochondrial oxidative damage underlies multiple complex I losses in fungi.</title>
        <authorList>
            <person name="Schikora-Tamarit M.A."/>
            <person name="Marcet-Houben M."/>
            <person name="Nosek J."/>
            <person name="Gabaldon T."/>
        </authorList>
    </citation>
    <scope>NUCLEOTIDE SEQUENCE</scope>
    <source>
        <strain evidence="11">CBS2887</strain>
    </source>
</reference>
<proteinExistence type="inferred from homology"/>
<dbReference type="GO" id="GO:0030127">
    <property type="term" value="C:COPII vesicle coat"/>
    <property type="evidence" value="ECO:0007669"/>
    <property type="project" value="InterPro"/>
</dbReference>
<feature type="domain" description="Sec23/Sec24 beta-sandwich" evidence="10">
    <location>
        <begin position="508"/>
        <end position="590"/>
    </location>
</feature>
<dbReference type="InterPro" id="IPR006895">
    <property type="entry name" value="Znf_Sec23_Sec24"/>
</dbReference>
<dbReference type="InterPro" id="IPR036465">
    <property type="entry name" value="vWFA_dom_sf"/>
</dbReference>
<evidence type="ECO:0000259" key="9">
    <source>
        <dbReference type="Pfam" id="PF04815"/>
    </source>
</evidence>
<organism evidence="11 12">
    <name type="scientific">Wickerhamomyces pijperi</name>
    <name type="common">Yeast</name>
    <name type="synonym">Pichia pijperi</name>
    <dbReference type="NCBI Taxonomy" id="599730"/>
    <lineage>
        <taxon>Eukaryota</taxon>
        <taxon>Fungi</taxon>
        <taxon>Dikarya</taxon>
        <taxon>Ascomycota</taxon>
        <taxon>Saccharomycotina</taxon>
        <taxon>Saccharomycetes</taxon>
        <taxon>Phaffomycetales</taxon>
        <taxon>Wickerhamomycetaceae</taxon>
        <taxon>Wickerhamomyces</taxon>
    </lineage>
</organism>
<dbReference type="GO" id="GO:0070971">
    <property type="term" value="C:endoplasmic reticulum exit site"/>
    <property type="evidence" value="ECO:0007669"/>
    <property type="project" value="TreeGrafter"/>
</dbReference>
<evidence type="ECO:0000313" key="12">
    <source>
        <dbReference type="Proteomes" id="UP000774326"/>
    </source>
</evidence>
<feature type="domain" description="Sec23/Sec24 helical" evidence="9">
    <location>
        <begin position="601"/>
        <end position="699"/>
    </location>
</feature>
<comment type="similarity">
    <text evidence="2">Belongs to the SEC23/SEC24 family. SEC24 subfamily.</text>
</comment>
<dbReference type="GO" id="GO:0090110">
    <property type="term" value="P:COPII-coated vesicle cargo loading"/>
    <property type="evidence" value="ECO:0007669"/>
    <property type="project" value="TreeGrafter"/>
</dbReference>
<name>A0A9P8QAZ3_WICPI</name>
<dbReference type="InterPro" id="IPR029006">
    <property type="entry name" value="ADF-H/Gelsolin-like_dom_sf"/>
</dbReference>
<dbReference type="SUPFAM" id="SSF53300">
    <property type="entry name" value="vWA-like"/>
    <property type="match status" value="1"/>
</dbReference>
<evidence type="ECO:0000256" key="2">
    <source>
        <dbReference type="ARBA" id="ARBA00008334"/>
    </source>
</evidence>
<dbReference type="Pfam" id="PF04815">
    <property type="entry name" value="Sec23_helical"/>
    <property type="match status" value="1"/>
</dbReference>
<evidence type="ECO:0000259" key="7">
    <source>
        <dbReference type="Pfam" id="PF04810"/>
    </source>
</evidence>
<comment type="subcellular location">
    <subcellularLocation>
        <location evidence="1">Golgi apparatus membrane</location>
    </subcellularLocation>
</comment>
<dbReference type="SUPFAM" id="SSF82919">
    <property type="entry name" value="Zn-finger domain of Sec23/24"/>
    <property type="match status" value="1"/>
</dbReference>
<evidence type="ECO:0000256" key="1">
    <source>
        <dbReference type="ARBA" id="ARBA00004394"/>
    </source>
</evidence>
<dbReference type="InterPro" id="IPR006896">
    <property type="entry name" value="Sec23/24_trunk_dom"/>
</dbReference>
<evidence type="ECO:0000256" key="4">
    <source>
        <dbReference type="ARBA" id="ARBA00022927"/>
    </source>
</evidence>
<dbReference type="EMBL" id="JAEUBG010000936">
    <property type="protein sequence ID" value="KAH3687191.1"/>
    <property type="molecule type" value="Genomic_DNA"/>
</dbReference>
<dbReference type="GO" id="GO:0000149">
    <property type="term" value="F:SNARE binding"/>
    <property type="evidence" value="ECO:0007669"/>
    <property type="project" value="TreeGrafter"/>
</dbReference>
<evidence type="ECO:0000259" key="10">
    <source>
        <dbReference type="Pfam" id="PF08033"/>
    </source>
</evidence>
<accession>A0A9P8QAZ3</accession>
<evidence type="ECO:0000256" key="5">
    <source>
        <dbReference type="ARBA" id="ARBA00023034"/>
    </source>
</evidence>
<feature type="domain" description="Sec23/Sec24 trunk" evidence="8">
    <location>
        <begin position="283"/>
        <end position="501"/>
    </location>
</feature>
<dbReference type="AlphaFoldDB" id="A0A9P8QAZ3"/>
<comment type="caution">
    <text evidence="11">The sequence shown here is derived from an EMBL/GenBank/DDBJ whole genome shotgun (WGS) entry which is preliminary data.</text>
</comment>
<feature type="region of interest" description="Disordered" evidence="6">
    <location>
        <begin position="1"/>
        <end position="74"/>
    </location>
</feature>
<dbReference type="PANTHER" id="PTHR13803">
    <property type="entry name" value="SEC24-RELATED PROTEIN"/>
    <property type="match status" value="1"/>
</dbReference>
<reference evidence="11" key="2">
    <citation type="submission" date="2021-01" db="EMBL/GenBank/DDBJ databases">
        <authorList>
            <person name="Schikora-Tamarit M.A."/>
        </authorList>
    </citation>
    <scope>NUCLEOTIDE SEQUENCE</scope>
    <source>
        <strain evidence="11">CBS2887</strain>
    </source>
</reference>
<dbReference type="SUPFAM" id="SSF81811">
    <property type="entry name" value="Helical domain of Sec23/24"/>
    <property type="match status" value="1"/>
</dbReference>
<feature type="compositionally biased region" description="Polar residues" evidence="6">
    <location>
        <begin position="53"/>
        <end position="68"/>
    </location>
</feature>
<sequence length="888" mass="100447">MEEITNNVQGLSIDKSKKKRRAFHNLNQSPYQQQQPQFPASQEFPPNHAPQFAQYQNPSPAGTPQLPQNGLAPVIGQTFTPQTQAQPSSHLQEPLHQNALANGDILSVPSTRLAQQREYYSKQFFTLQNTVPPTSTTRFQAVDQGVSPPAFKRVSLYNAPTSESLREKTGLPFGLTIRPFAPTDEPVPVVDFTNSIESGPIRCQRCRAFVNPHFVFDHAQKFKCNMCKFPNNRVPYDYNAPIDPQTNTRADKYLRPELHRGVYDILVPSEYNVGGKQENSAMHLVYLLDITAGAGVLNTVIDAVKESLDYLQPETKIAIITFDSKLQFYNLNKTRTEVHVVSDLEDPFIPFANVFTDHREFASNVHECLTQIADTNTKRAQSIELCYGSALRVAGMLLKDVGGGKIITTLSKIPNSEPGKLVFNENAVGCEVFQGTNKYYSDLSLDFVKCHISVDLFVFNSQSVDLNNASYPVLKTNGILKNYTNFIQERDYAKFRNDFVSSLLAIRGYQGELKTRVSSGLSVTSYYGNITDQQSPKFPVVSSEQEISVLLSYDQVLNKKEDVHFQTSVLYTDMQGTRKVRVINLVVSTTEQVSDVFAFADQDVVLNIIIRNCLTFISKQSPQEIKASTTKKLVDIYKKYRLNVSTSSPNELVIPNSLNLLLACILSFQKTKVFKAIGSKDVKIFEYYLLNSLPLEKLLYKLYPVAFPLHNLHEDECMFNDKGQFVMVQESLRLSSQFVVNGGVYLFFNGTELILYVTPNVNPNLLQDLFNVQTVEEVTPALRPLDTHVSQQVQNIIKFFTDYLHLTERINIKLIRKNIEHDADIQDLLVEDRSMDKTESYLEFVQSIHKTIKLEMEGKKENPGSTESSNFFNLDNTSSVTSDHYVHY</sequence>
<dbReference type="Gene3D" id="2.30.30.380">
    <property type="entry name" value="Zn-finger domain of Sec23/24"/>
    <property type="match status" value="1"/>
</dbReference>
<dbReference type="SUPFAM" id="SSF81995">
    <property type="entry name" value="beta-sandwich domain of Sec23/24"/>
    <property type="match status" value="1"/>
</dbReference>
<dbReference type="InterPro" id="IPR036175">
    <property type="entry name" value="Sec23/24_helical_dom_sf"/>
</dbReference>
<dbReference type="OrthoDB" id="49016at2759"/>
<dbReference type="InterPro" id="IPR036174">
    <property type="entry name" value="Znf_Sec23_Sec24_sf"/>
</dbReference>
<evidence type="ECO:0000259" key="8">
    <source>
        <dbReference type="Pfam" id="PF04811"/>
    </source>
</evidence>
<dbReference type="Gene3D" id="3.40.50.410">
    <property type="entry name" value="von Willebrand factor, type A domain"/>
    <property type="match status" value="1"/>
</dbReference>
<feature type="compositionally biased region" description="Low complexity" evidence="6">
    <location>
        <begin position="28"/>
        <end position="46"/>
    </location>
</feature>
<dbReference type="GO" id="GO:0000139">
    <property type="term" value="C:Golgi membrane"/>
    <property type="evidence" value="ECO:0007669"/>
    <property type="project" value="UniProtKB-SubCell"/>
</dbReference>
<dbReference type="Gene3D" id="1.20.120.730">
    <property type="entry name" value="Sec23/Sec24 helical domain"/>
    <property type="match status" value="1"/>
</dbReference>
<gene>
    <name evidence="11" type="ORF">WICPIJ_001821</name>
</gene>
<dbReference type="PANTHER" id="PTHR13803:SF4">
    <property type="entry name" value="SECRETORY 24CD, ISOFORM C"/>
    <property type="match status" value="1"/>
</dbReference>
<dbReference type="Pfam" id="PF04810">
    <property type="entry name" value="zf-Sec23_Sec24"/>
    <property type="match status" value="1"/>
</dbReference>
<dbReference type="Pfam" id="PF04811">
    <property type="entry name" value="Sec23_trunk"/>
    <property type="match status" value="1"/>
</dbReference>
<dbReference type="Gene3D" id="3.40.20.10">
    <property type="entry name" value="Severin"/>
    <property type="match status" value="1"/>
</dbReference>
<feature type="compositionally biased region" description="Polar residues" evidence="6">
    <location>
        <begin position="1"/>
        <end position="10"/>
    </location>
</feature>
<feature type="domain" description="Zinc finger Sec23/Sec24-type" evidence="7">
    <location>
        <begin position="200"/>
        <end position="238"/>
    </location>
</feature>
<dbReference type="Pfam" id="PF08033">
    <property type="entry name" value="Sec23_BS"/>
    <property type="match status" value="1"/>
</dbReference>
<keyword evidence="12" id="KW-1185">Reference proteome</keyword>
<dbReference type="InterPro" id="IPR012990">
    <property type="entry name" value="Beta-sandwich_Sec23_24"/>
</dbReference>
<dbReference type="InterPro" id="IPR036180">
    <property type="entry name" value="Gelsolin-like_dom_sf"/>
</dbReference>
<keyword evidence="3" id="KW-0813">Transport</keyword>
<dbReference type="GO" id="GO:0006886">
    <property type="term" value="P:intracellular protein transport"/>
    <property type="evidence" value="ECO:0007669"/>
    <property type="project" value="InterPro"/>
</dbReference>
<dbReference type="InterPro" id="IPR006900">
    <property type="entry name" value="Sec23/24_helical_dom"/>
</dbReference>